<evidence type="ECO:0000313" key="3">
    <source>
        <dbReference type="Proteomes" id="UP000281553"/>
    </source>
</evidence>
<reference evidence="2 3" key="1">
    <citation type="submission" date="2018-11" db="EMBL/GenBank/DDBJ databases">
        <authorList>
            <consortium name="Pathogen Informatics"/>
        </authorList>
    </citation>
    <scope>NUCLEOTIDE SEQUENCE [LARGE SCALE GENOMIC DNA]</scope>
</reference>
<dbReference type="AlphaFoldDB" id="A0A3P7MTT9"/>
<gene>
    <name evidence="2" type="ORF">DILT_LOCUS14796</name>
</gene>
<dbReference type="Proteomes" id="UP000281553">
    <property type="component" value="Unassembled WGS sequence"/>
</dbReference>
<evidence type="ECO:0000313" key="2">
    <source>
        <dbReference type="EMBL" id="VDN26387.1"/>
    </source>
</evidence>
<feature type="compositionally biased region" description="Polar residues" evidence="1">
    <location>
        <begin position="16"/>
        <end position="31"/>
    </location>
</feature>
<evidence type="ECO:0000256" key="1">
    <source>
        <dbReference type="SAM" id="MobiDB-lite"/>
    </source>
</evidence>
<feature type="compositionally biased region" description="Low complexity" evidence="1">
    <location>
        <begin position="32"/>
        <end position="44"/>
    </location>
</feature>
<proteinExistence type="predicted"/>
<accession>A0A3P7MTT9</accession>
<feature type="region of interest" description="Disordered" evidence="1">
    <location>
        <begin position="1"/>
        <end position="52"/>
    </location>
</feature>
<keyword evidence="3" id="KW-1185">Reference proteome</keyword>
<sequence>MPEFSPPQKDIRLGSVSPTGQFHNRLSQARASSCDPGSPSSQSRSQEHAKNLANVPLVSASASSGAAFAAKNGEIRTFTSSP</sequence>
<name>A0A3P7MTT9_DIBLA</name>
<protein>
    <submittedName>
        <fullName evidence="2">Uncharacterized protein</fullName>
    </submittedName>
</protein>
<dbReference type="EMBL" id="UYRU01075894">
    <property type="protein sequence ID" value="VDN26387.1"/>
    <property type="molecule type" value="Genomic_DNA"/>
</dbReference>
<organism evidence="2 3">
    <name type="scientific">Dibothriocephalus latus</name>
    <name type="common">Fish tapeworm</name>
    <name type="synonym">Diphyllobothrium latum</name>
    <dbReference type="NCBI Taxonomy" id="60516"/>
    <lineage>
        <taxon>Eukaryota</taxon>
        <taxon>Metazoa</taxon>
        <taxon>Spiralia</taxon>
        <taxon>Lophotrochozoa</taxon>
        <taxon>Platyhelminthes</taxon>
        <taxon>Cestoda</taxon>
        <taxon>Eucestoda</taxon>
        <taxon>Diphyllobothriidea</taxon>
        <taxon>Diphyllobothriidae</taxon>
        <taxon>Dibothriocephalus</taxon>
    </lineage>
</organism>
<feature type="region of interest" description="Disordered" evidence="1">
    <location>
        <begin position="63"/>
        <end position="82"/>
    </location>
</feature>
<feature type="non-terminal residue" evidence="2">
    <location>
        <position position="82"/>
    </location>
</feature>